<evidence type="ECO:0000256" key="3">
    <source>
        <dbReference type="ARBA" id="ARBA00023163"/>
    </source>
</evidence>
<organism evidence="5 8">
    <name type="scientific">Paraburkholderia rhynchosiae</name>
    <dbReference type="NCBI Taxonomy" id="487049"/>
    <lineage>
        <taxon>Bacteria</taxon>
        <taxon>Pseudomonadati</taxon>
        <taxon>Pseudomonadota</taxon>
        <taxon>Betaproteobacteria</taxon>
        <taxon>Burkholderiales</taxon>
        <taxon>Burkholderiaceae</taxon>
        <taxon>Paraburkholderia</taxon>
    </lineage>
</organism>
<proteinExistence type="predicted"/>
<evidence type="ECO:0000259" key="4">
    <source>
        <dbReference type="PROSITE" id="PS01124"/>
    </source>
</evidence>
<dbReference type="PROSITE" id="PS01124">
    <property type="entry name" value="HTH_ARAC_FAMILY_2"/>
    <property type="match status" value="1"/>
</dbReference>
<dbReference type="PANTHER" id="PTHR46796:SF2">
    <property type="entry name" value="TRANSCRIPTIONAL REGULATORY PROTEIN"/>
    <property type="match status" value="1"/>
</dbReference>
<keyword evidence="1" id="KW-0805">Transcription regulation</keyword>
<evidence type="ECO:0000313" key="5">
    <source>
        <dbReference type="EMBL" id="CAB3699802.1"/>
    </source>
</evidence>
<dbReference type="PANTHER" id="PTHR46796">
    <property type="entry name" value="HTH-TYPE TRANSCRIPTIONAL ACTIVATOR RHAS-RELATED"/>
    <property type="match status" value="1"/>
</dbReference>
<dbReference type="EMBL" id="CADIJZ010000012">
    <property type="protein sequence ID" value="CAB3699802.1"/>
    <property type="molecule type" value="Genomic_DNA"/>
</dbReference>
<dbReference type="InterPro" id="IPR018060">
    <property type="entry name" value="HTH_AraC"/>
</dbReference>
<dbReference type="SUPFAM" id="SSF46689">
    <property type="entry name" value="Homeodomain-like"/>
    <property type="match status" value="2"/>
</dbReference>
<feature type="domain" description="HTH araC/xylS-type" evidence="4">
    <location>
        <begin position="193"/>
        <end position="290"/>
    </location>
</feature>
<dbReference type="AlphaFoldDB" id="A0A2N7WJZ7"/>
<dbReference type="SMART" id="SM00342">
    <property type="entry name" value="HTH_ARAC"/>
    <property type="match status" value="1"/>
</dbReference>
<dbReference type="InterPro" id="IPR009057">
    <property type="entry name" value="Homeodomain-like_sf"/>
</dbReference>
<evidence type="ECO:0000256" key="2">
    <source>
        <dbReference type="ARBA" id="ARBA00023125"/>
    </source>
</evidence>
<dbReference type="RefSeq" id="WP_102633292.1">
    <property type="nucleotide sequence ID" value="NZ_CADIJZ010000012.1"/>
</dbReference>
<reference evidence="6 7" key="1">
    <citation type="submission" date="2018-01" db="EMBL/GenBank/DDBJ databases">
        <title>Whole genome analyses suggest that Burkholderia sensu lato contains two further novel genera in the rhizoxinica-symbiotica group Mycetohabitans gen. nov., and Trinickia gen. nov.: implications for the evolution of diazotrophy and nodulation in the Burkholderiaceae.</title>
        <authorList>
            <person name="Estrada-de los Santos P."/>
            <person name="Palmer M."/>
            <person name="Chavez-Ramirez B."/>
            <person name="Beukes C."/>
            <person name="Steenkamp E.T."/>
            <person name="Hirsch A.M."/>
            <person name="Manyaka P."/>
            <person name="Maluk M."/>
            <person name="Lafos M."/>
            <person name="Crook M."/>
            <person name="Gross E."/>
            <person name="Simon M.F."/>
            <person name="Bueno dos Reis Junior F."/>
            <person name="Poole P.S."/>
            <person name="Venter S.N."/>
            <person name="James E.K."/>
        </authorList>
    </citation>
    <scope>NUCLEOTIDE SEQUENCE [LARGE SCALE GENOMIC DNA]</scope>
    <source>
        <strain evidence="6 7">WSM 3937</strain>
    </source>
</reference>
<dbReference type="GO" id="GO:0003700">
    <property type="term" value="F:DNA-binding transcription factor activity"/>
    <property type="evidence" value="ECO:0007669"/>
    <property type="project" value="InterPro"/>
</dbReference>
<gene>
    <name evidence="6" type="ORF">C0Z16_16970</name>
    <name evidence="5" type="ORF">LMG27174_03614</name>
</gene>
<keyword evidence="7" id="KW-1185">Reference proteome</keyword>
<dbReference type="OrthoDB" id="3631840at2"/>
<evidence type="ECO:0000313" key="8">
    <source>
        <dbReference type="Proteomes" id="UP000494205"/>
    </source>
</evidence>
<evidence type="ECO:0000313" key="6">
    <source>
        <dbReference type="EMBL" id="PMS29694.1"/>
    </source>
</evidence>
<keyword evidence="2" id="KW-0238">DNA-binding</keyword>
<dbReference type="EMBL" id="PNXY01000011">
    <property type="protein sequence ID" value="PMS29694.1"/>
    <property type="molecule type" value="Genomic_DNA"/>
</dbReference>
<dbReference type="Proteomes" id="UP000494205">
    <property type="component" value="Unassembled WGS sequence"/>
</dbReference>
<reference evidence="5 8" key="2">
    <citation type="submission" date="2020-04" db="EMBL/GenBank/DDBJ databases">
        <authorList>
            <person name="De Canck E."/>
        </authorList>
    </citation>
    <scope>NUCLEOTIDE SEQUENCE [LARGE SCALE GENOMIC DNA]</scope>
    <source>
        <strain evidence="5 8">LMG 27174</strain>
    </source>
</reference>
<dbReference type="InterPro" id="IPR037923">
    <property type="entry name" value="HTH-like"/>
</dbReference>
<evidence type="ECO:0000313" key="7">
    <source>
        <dbReference type="Proteomes" id="UP000235659"/>
    </source>
</evidence>
<dbReference type="InterPro" id="IPR050204">
    <property type="entry name" value="AraC_XylS_family_regulators"/>
</dbReference>
<dbReference type="Pfam" id="PF12833">
    <property type="entry name" value="HTH_18"/>
    <property type="match status" value="1"/>
</dbReference>
<dbReference type="Proteomes" id="UP000235659">
    <property type="component" value="Unassembled WGS sequence"/>
</dbReference>
<sequence length="299" mass="32560">MSGQTDAPRSLIASVERRGADWIYRSPQSDAAGGACETSGAGGIERIEAFFHGAGYAMHRHDTYAIGRTLAGVQSFRYRGSVRSSLPGGTIVLHPDEPHDGQAGTGEGFRYRMIYIDPALFQQALGGKPLPYVKNGLSDDPRLFAASESLLRTMDRAMDPLERDDGLYDLAIALDAVAGTAPTRRPVDYAAARRAREYLLASLDRAVTLDELAVAAGRDRWSLSRDFRALFGTSPHRYLTMRRLDLVRQLAVAGMPLADASAASGFSDQSHMTRHFKRAWGVAPAQWLKMLGTSSQSGR</sequence>
<dbReference type="InterPro" id="IPR003313">
    <property type="entry name" value="AraC-bd"/>
</dbReference>
<evidence type="ECO:0000256" key="1">
    <source>
        <dbReference type="ARBA" id="ARBA00023015"/>
    </source>
</evidence>
<accession>A0A2N7WJZ7</accession>
<dbReference type="Pfam" id="PF02311">
    <property type="entry name" value="AraC_binding"/>
    <property type="match status" value="1"/>
</dbReference>
<dbReference type="SUPFAM" id="SSF51215">
    <property type="entry name" value="Regulatory protein AraC"/>
    <property type="match status" value="1"/>
</dbReference>
<protein>
    <submittedName>
        <fullName evidence="6">AraC family transcriptional regulator</fullName>
    </submittedName>
</protein>
<name>A0A2N7WJZ7_9BURK</name>
<dbReference type="Gene3D" id="1.10.10.60">
    <property type="entry name" value="Homeodomain-like"/>
    <property type="match status" value="1"/>
</dbReference>
<dbReference type="GO" id="GO:0043565">
    <property type="term" value="F:sequence-specific DNA binding"/>
    <property type="evidence" value="ECO:0007669"/>
    <property type="project" value="InterPro"/>
</dbReference>
<keyword evidence="3" id="KW-0804">Transcription</keyword>